<dbReference type="Proteomes" id="UP001597389">
    <property type="component" value="Unassembled WGS sequence"/>
</dbReference>
<evidence type="ECO:0000313" key="3">
    <source>
        <dbReference type="Proteomes" id="UP001597389"/>
    </source>
</evidence>
<keyword evidence="1" id="KW-1133">Transmembrane helix</keyword>
<name>A0ABW4Z9C0_9BACT</name>
<protein>
    <submittedName>
        <fullName evidence="2">DUF6288 domain-containing protein</fullName>
    </submittedName>
</protein>
<keyword evidence="1" id="KW-0472">Membrane</keyword>
<dbReference type="InterPro" id="IPR036034">
    <property type="entry name" value="PDZ_sf"/>
</dbReference>
<keyword evidence="3" id="KW-1185">Reference proteome</keyword>
<accession>A0ABW4Z9C0</accession>
<dbReference type="RefSeq" id="WP_377088654.1">
    <property type="nucleotide sequence ID" value="NZ_JBHSJL010000014.1"/>
</dbReference>
<dbReference type="InterPro" id="IPR008928">
    <property type="entry name" value="6-hairpin_glycosidase_sf"/>
</dbReference>
<comment type="caution">
    <text evidence="2">The sequence shown here is derived from an EMBL/GenBank/DDBJ whole genome shotgun (WGS) entry which is preliminary data.</text>
</comment>
<feature type="transmembrane region" description="Helical" evidence="1">
    <location>
        <begin position="12"/>
        <end position="35"/>
    </location>
</feature>
<evidence type="ECO:0000256" key="1">
    <source>
        <dbReference type="SAM" id="Phobius"/>
    </source>
</evidence>
<sequence>MRTVRERKHPHPAGNAAGIFVLLLILVILAGLSYLQKLKLEEDQNQQATEEVAPTPVAEPVKEVVKELPPEPVIEPELEPEPAIDEEPKIVDAPTPEPPKEKSELDLYLEKKFPFPTFTPLEKIVQNWQSVPERAFPEHITVAIATDYQNGGEVLHKEASHQAIPVEYSPEQLQVALPDNDGYTASVKVEDTNFKEAVATLYQQKIDARNQKIIAQREAYKPKAEKELAAIKLKEERERERMQLEANQFDPKRYGRRFRGDFWPVTKNNKNEEYEHEIPLGPLCGTGAVLFEKREFRVVDLWDKGPAARAGLEVDDVVTKVNGKRFAEYAKSSAGGGEGVPIDLAEAILDAQASSSPLILTVQRGEESQEISIELPALPKFSETFPNACPRSYALSEAAAEYIVENQQDQGNWRINDYSAAWCGLALLSTGSKDYSREIKKAARFYADKYDLGPNPSTAELVNPSKGKGGGSNWQVSMMGIFLAEYYLATGDRQVLRALDHCCRSMEARLSPGTGRLGHNGPDLPYEGKGLIVINTHAHLMWALASHIHGQDNWNWDPWKLSYKSIAASVAGDGAVGYNFSARGGSQSANRTGATVTFLKLADKRAPELRSMSDWLVDNPNHYLNVHAMSFIGPIYSFMGLRNISERSYKKNISAYQWLFALVQPANYDHGSYYYGGRGNTGGDEYCNKRFCGNIMSVLVLNSHKSDTLWLYGNRKTEWLKYR</sequence>
<dbReference type="SUPFAM" id="SSF48208">
    <property type="entry name" value="Six-hairpin glycosidases"/>
    <property type="match status" value="1"/>
</dbReference>
<dbReference type="InterPro" id="IPR046255">
    <property type="entry name" value="DUF6288"/>
</dbReference>
<dbReference type="SUPFAM" id="SSF50156">
    <property type="entry name" value="PDZ domain-like"/>
    <property type="match status" value="1"/>
</dbReference>
<organism evidence="2 3">
    <name type="scientific">Rubritalea tangerina</name>
    <dbReference type="NCBI Taxonomy" id="430798"/>
    <lineage>
        <taxon>Bacteria</taxon>
        <taxon>Pseudomonadati</taxon>
        <taxon>Verrucomicrobiota</taxon>
        <taxon>Verrucomicrobiia</taxon>
        <taxon>Verrucomicrobiales</taxon>
        <taxon>Rubritaleaceae</taxon>
        <taxon>Rubritalea</taxon>
    </lineage>
</organism>
<proteinExistence type="predicted"/>
<dbReference type="Pfam" id="PF19805">
    <property type="entry name" value="DUF6288"/>
    <property type="match status" value="1"/>
</dbReference>
<keyword evidence="1" id="KW-0812">Transmembrane</keyword>
<reference evidence="3" key="1">
    <citation type="journal article" date="2019" name="Int. J. Syst. Evol. Microbiol.">
        <title>The Global Catalogue of Microorganisms (GCM) 10K type strain sequencing project: providing services to taxonomists for standard genome sequencing and annotation.</title>
        <authorList>
            <consortium name="The Broad Institute Genomics Platform"/>
            <consortium name="The Broad Institute Genome Sequencing Center for Infectious Disease"/>
            <person name="Wu L."/>
            <person name="Ma J."/>
        </authorList>
    </citation>
    <scope>NUCLEOTIDE SEQUENCE [LARGE SCALE GENOMIC DNA]</scope>
    <source>
        <strain evidence="3">CCUG 57942</strain>
    </source>
</reference>
<evidence type="ECO:0000313" key="2">
    <source>
        <dbReference type="EMBL" id="MFD2158421.1"/>
    </source>
</evidence>
<dbReference type="EMBL" id="JBHUJB010000023">
    <property type="protein sequence ID" value="MFD2158421.1"/>
    <property type="molecule type" value="Genomic_DNA"/>
</dbReference>
<dbReference type="Gene3D" id="2.30.42.10">
    <property type="match status" value="1"/>
</dbReference>
<gene>
    <name evidence="2" type="ORF">ACFSW8_05885</name>
</gene>